<organism evidence="1 2">
    <name type="scientific">Schleiferilactobacillus harbinensis</name>
    <dbReference type="NCBI Taxonomy" id="304207"/>
    <lineage>
        <taxon>Bacteria</taxon>
        <taxon>Bacillati</taxon>
        <taxon>Bacillota</taxon>
        <taxon>Bacilli</taxon>
        <taxon>Lactobacillales</taxon>
        <taxon>Lactobacillaceae</taxon>
        <taxon>Schleiferilactobacillus</taxon>
    </lineage>
</organism>
<sequence>MTDNRILDIVNQRADELHVPRQQFQRLFYLEQLLIQLSSSEYRNVFIFKGGLEIQEMLGIRYRTTVDADATLTGYDVTENVLRKLLEKIFADQVADGSLVTFHVSEIRQEMANNQYPGFRVSLSVRFGNTRDRIKIDISTGDEIYPAPVTFTHHSLLDQSKTVQFRAFPQEQIIADKAVTLLQREEANTRAKDSYDLYALTTMEQKDWDWPSLRTAFAKTARKKGLPLPTLTELSDVLARLKNSNALQSNWVRYQKEHEFARGIDYETVMGTIGDLLQRLINIGN</sequence>
<proteinExistence type="predicted"/>
<evidence type="ECO:0000313" key="2">
    <source>
        <dbReference type="Proteomes" id="UP001330016"/>
    </source>
</evidence>
<gene>
    <name evidence="1" type="ORF">PS435_06670</name>
</gene>
<accession>A0ABU7SYW3</accession>
<keyword evidence="2" id="KW-1185">Reference proteome</keyword>
<dbReference type="EMBL" id="JAQSGK010000015">
    <property type="protein sequence ID" value="MEE6715539.1"/>
    <property type="molecule type" value="Genomic_DNA"/>
</dbReference>
<evidence type="ECO:0000313" key="1">
    <source>
        <dbReference type="EMBL" id="MEE6715539.1"/>
    </source>
</evidence>
<keyword evidence="1" id="KW-0808">Transferase</keyword>
<protein>
    <submittedName>
        <fullName evidence="1">Nucleotidyl transferase AbiEii/AbiGii toxin family protein</fullName>
    </submittedName>
</protein>
<dbReference type="Pfam" id="PF08843">
    <property type="entry name" value="AbiEii"/>
    <property type="match status" value="1"/>
</dbReference>
<comment type="caution">
    <text evidence="1">The sequence shown here is derived from an EMBL/GenBank/DDBJ whole genome shotgun (WGS) entry which is preliminary data.</text>
</comment>
<name>A0ABU7SYW3_9LACO</name>
<reference evidence="1 2" key="1">
    <citation type="submission" date="2023-02" db="EMBL/GenBank/DDBJ databases">
        <title>The predominant lactic acid bacteria and yeasts involved in the spontaneous fermentation of millet during the production of the traditional porridge Hausa koko in Ghana.</title>
        <authorList>
            <person name="Atter A."/>
            <person name="Diaz M."/>
        </authorList>
    </citation>
    <scope>NUCLEOTIDE SEQUENCE [LARGE SCALE GENOMIC DNA]</scope>
    <source>
        <strain evidence="1 2">FI11640</strain>
    </source>
</reference>
<dbReference type="GO" id="GO:0016740">
    <property type="term" value="F:transferase activity"/>
    <property type="evidence" value="ECO:0007669"/>
    <property type="project" value="UniProtKB-KW"/>
</dbReference>
<dbReference type="RefSeq" id="WP_331243593.1">
    <property type="nucleotide sequence ID" value="NZ_JAQSGJ010000015.1"/>
</dbReference>
<dbReference type="InterPro" id="IPR014942">
    <property type="entry name" value="AbiEii"/>
</dbReference>
<dbReference type="Proteomes" id="UP001330016">
    <property type="component" value="Unassembled WGS sequence"/>
</dbReference>